<dbReference type="PANTHER" id="PTHR10806">
    <property type="entry name" value="SIGNAL PEPTIDASE COMPLEX CATALYTIC SUBUNIT SEC11"/>
    <property type="match status" value="1"/>
</dbReference>
<dbReference type="SUPFAM" id="SSF51306">
    <property type="entry name" value="LexA/Signal peptidase"/>
    <property type="match status" value="1"/>
</dbReference>
<dbReference type="CDD" id="cd06462">
    <property type="entry name" value="Peptidase_S24_S26"/>
    <property type="match status" value="1"/>
</dbReference>
<dbReference type="GO" id="GO:0009003">
    <property type="term" value="F:signal peptidase activity"/>
    <property type="evidence" value="ECO:0007669"/>
    <property type="project" value="UniProtKB-EC"/>
</dbReference>
<evidence type="ECO:0000259" key="7">
    <source>
        <dbReference type="Pfam" id="PF10502"/>
    </source>
</evidence>
<dbReference type="GO" id="GO:0016020">
    <property type="term" value="C:membrane"/>
    <property type="evidence" value="ECO:0007669"/>
    <property type="project" value="UniProtKB-SubCell"/>
</dbReference>
<dbReference type="NCBIfam" id="TIGR02228">
    <property type="entry name" value="sigpep_I_arch"/>
    <property type="match status" value="1"/>
</dbReference>
<name>A0A9D1N3Z5_9FIRM</name>
<keyword evidence="2 6" id="KW-0812">Transmembrane</keyword>
<dbReference type="InterPro" id="IPR001733">
    <property type="entry name" value="Peptidase_S26B"/>
</dbReference>
<dbReference type="AlphaFoldDB" id="A0A9D1N3Z5"/>
<evidence type="ECO:0000313" key="8">
    <source>
        <dbReference type="EMBL" id="HIU94233.1"/>
    </source>
</evidence>
<evidence type="ECO:0000256" key="3">
    <source>
        <dbReference type="ARBA" id="ARBA00022989"/>
    </source>
</evidence>
<evidence type="ECO:0000256" key="4">
    <source>
        <dbReference type="ARBA" id="ARBA00023136"/>
    </source>
</evidence>
<keyword evidence="4 6" id="KW-0472">Membrane</keyword>
<keyword evidence="8" id="KW-0378">Hydrolase</keyword>
<keyword evidence="3 6" id="KW-1133">Transmembrane helix</keyword>
<gene>
    <name evidence="8" type="ORF">IAD24_03655</name>
</gene>
<dbReference type="GO" id="GO:0006465">
    <property type="term" value="P:signal peptide processing"/>
    <property type="evidence" value="ECO:0007669"/>
    <property type="project" value="UniProtKB-UniRule"/>
</dbReference>
<comment type="subcellular location">
    <subcellularLocation>
        <location evidence="1">Membrane</location>
    </subcellularLocation>
</comment>
<dbReference type="EC" id="3.4.21.89" evidence="5"/>
<evidence type="ECO:0000313" key="9">
    <source>
        <dbReference type="Proteomes" id="UP000824128"/>
    </source>
</evidence>
<comment type="caution">
    <text evidence="8">The sequence shown here is derived from an EMBL/GenBank/DDBJ whole genome shotgun (WGS) entry which is preliminary data.</text>
</comment>
<evidence type="ECO:0000256" key="2">
    <source>
        <dbReference type="ARBA" id="ARBA00022692"/>
    </source>
</evidence>
<reference evidence="8" key="2">
    <citation type="journal article" date="2021" name="PeerJ">
        <title>Extensive microbial diversity within the chicken gut microbiome revealed by metagenomics and culture.</title>
        <authorList>
            <person name="Gilroy R."/>
            <person name="Ravi A."/>
            <person name="Getino M."/>
            <person name="Pursley I."/>
            <person name="Horton D.L."/>
            <person name="Alikhan N.F."/>
            <person name="Baker D."/>
            <person name="Gharbi K."/>
            <person name="Hall N."/>
            <person name="Watson M."/>
            <person name="Adriaenssens E.M."/>
            <person name="Foster-Nyarko E."/>
            <person name="Jarju S."/>
            <person name="Secka A."/>
            <person name="Antonio M."/>
            <person name="Oren A."/>
            <person name="Chaudhuri R.R."/>
            <person name="La Ragione R."/>
            <person name="Hildebrand F."/>
            <person name="Pallen M.J."/>
        </authorList>
    </citation>
    <scope>NUCLEOTIDE SEQUENCE</scope>
    <source>
        <strain evidence="8">ChiGjej2B2-16831</strain>
    </source>
</reference>
<dbReference type="Proteomes" id="UP000824128">
    <property type="component" value="Unassembled WGS sequence"/>
</dbReference>
<protein>
    <recommendedName>
        <fullName evidence="5">Signal peptidase I</fullName>
        <ecNumber evidence="5">3.4.21.89</ecNumber>
    </recommendedName>
</protein>
<dbReference type="Pfam" id="PF10502">
    <property type="entry name" value="Peptidase_S26"/>
    <property type="match status" value="1"/>
</dbReference>
<evidence type="ECO:0000256" key="1">
    <source>
        <dbReference type="ARBA" id="ARBA00004370"/>
    </source>
</evidence>
<dbReference type="GO" id="GO:0004252">
    <property type="term" value="F:serine-type endopeptidase activity"/>
    <property type="evidence" value="ECO:0007669"/>
    <property type="project" value="UniProtKB-UniRule"/>
</dbReference>
<sequence length="204" mass="20909">MGAPAHERLRSAAAALPALLAVLLAAALVGLRLAGLRPYVILSGSMEPVYPVGSLVYVRPAAAGSVAAGDAIAFYLADGETVAVHRVIGVDEARACFSTKGDANDAPDAAPVAFTSLIGKPALCVPYLGYAAAWLAQPPGLYIGAAAVAGMLLLLLLPGRGASASRAETDSAAGRRRTTRRARAEAARALREAEAIRRRTGRAR</sequence>
<proteinExistence type="predicted"/>
<accession>A0A9D1N3Z5</accession>
<feature type="transmembrane region" description="Helical" evidence="6">
    <location>
        <begin position="140"/>
        <end position="157"/>
    </location>
</feature>
<reference evidence="8" key="1">
    <citation type="submission" date="2020-10" db="EMBL/GenBank/DDBJ databases">
        <authorList>
            <person name="Gilroy R."/>
        </authorList>
    </citation>
    <scope>NUCLEOTIDE SEQUENCE</scope>
    <source>
        <strain evidence="8">ChiGjej2B2-16831</strain>
    </source>
</reference>
<organism evidence="8 9">
    <name type="scientific">Candidatus Aphodomorpha intestinavium</name>
    <dbReference type="NCBI Taxonomy" id="2840672"/>
    <lineage>
        <taxon>Bacteria</taxon>
        <taxon>Bacillati</taxon>
        <taxon>Bacillota</taxon>
        <taxon>Clostridia</taxon>
        <taxon>Eubacteriales</taxon>
        <taxon>Candidatus Aphodomorpha</taxon>
    </lineage>
</organism>
<dbReference type="InterPro" id="IPR036286">
    <property type="entry name" value="LexA/Signal_pep-like_sf"/>
</dbReference>
<dbReference type="PANTHER" id="PTHR10806:SF6">
    <property type="entry name" value="SIGNAL PEPTIDASE COMPLEX CATALYTIC SUBUNIT SEC11"/>
    <property type="match status" value="1"/>
</dbReference>
<dbReference type="PRINTS" id="PR00728">
    <property type="entry name" value="SIGNALPTASE"/>
</dbReference>
<evidence type="ECO:0000256" key="6">
    <source>
        <dbReference type="SAM" id="Phobius"/>
    </source>
</evidence>
<feature type="domain" description="Peptidase S26" evidence="7">
    <location>
        <begin position="21"/>
        <end position="90"/>
    </location>
</feature>
<dbReference type="EMBL" id="DVNZ01000117">
    <property type="protein sequence ID" value="HIU94233.1"/>
    <property type="molecule type" value="Genomic_DNA"/>
</dbReference>
<dbReference type="InterPro" id="IPR019533">
    <property type="entry name" value="Peptidase_S26"/>
</dbReference>
<evidence type="ECO:0000256" key="5">
    <source>
        <dbReference type="NCBIfam" id="TIGR02228"/>
    </source>
</evidence>